<comment type="caution">
    <text evidence="1">The sequence shown here is derived from an EMBL/GenBank/DDBJ whole genome shotgun (WGS) entry which is preliminary data.</text>
</comment>
<dbReference type="EMBL" id="BMQV01000037">
    <property type="protein sequence ID" value="GGP62521.1"/>
    <property type="molecule type" value="Genomic_DNA"/>
</dbReference>
<dbReference type="InterPro" id="IPR021316">
    <property type="entry name" value="DUF2913"/>
</dbReference>
<sequence>MHGKLAAILLYRFVDMTTETYNQALLALALAGIDAINTSASQHKAQRTPAQESHFLCNWMVESLKTKRFSKLVADDLTAWIRQARSQGAGAQLKRLLTCIADQYQQANNSPIATGTGLKNLLTELAAKQWVIITDTDIDAKLKLDSDGQSSLIISATAFNQHIADDKIVKPISMYIRGDEKIVAQLALTQGLLLSQGNKKTTLIKHHKTYTLMPNNLHPSLCLLCLEQY</sequence>
<dbReference type="Proteomes" id="UP000654367">
    <property type="component" value="Unassembled WGS sequence"/>
</dbReference>
<gene>
    <name evidence="1" type="ORF">GCM10009409_30320</name>
</gene>
<name>A0ABQ2Q9W8_9GAMM</name>
<accession>A0ABQ2Q9W8</accession>
<protein>
    <submittedName>
        <fullName evidence="1">DUF2913 domain-containing protein</fullName>
    </submittedName>
</protein>
<keyword evidence="2" id="KW-1185">Reference proteome</keyword>
<organism evidence="1 2">
    <name type="scientific">Shewanella saliphila</name>
    <dbReference type="NCBI Taxonomy" id="2282698"/>
    <lineage>
        <taxon>Bacteria</taxon>
        <taxon>Pseudomonadati</taxon>
        <taxon>Pseudomonadota</taxon>
        <taxon>Gammaproteobacteria</taxon>
        <taxon>Alteromonadales</taxon>
        <taxon>Shewanellaceae</taxon>
        <taxon>Shewanella</taxon>
    </lineage>
</organism>
<dbReference type="Pfam" id="PF11140">
    <property type="entry name" value="DUF2913"/>
    <property type="match status" value="1"/>
</dbReference>
<evidence type="ECO:0000313" key="1">
    <source>
        <dbReference type="EMBL" id="GGP62521.1"/>
    </source>
</evidence>
<reference evidence="2" key="1">
    <citation type="journal article" date="2019" name="Int. J. Syst. Evol. Microbiol.">
        <title>The Global Catalogue of Microorganisms (GCM) 10K type strain sequencing project: providing services to taxonomists for standard genome sequencing and annotation.</title>
        <authorList>
            <consortium name="The Broad Institute Genomics Platform"/>
            <consortium name="The Broad Institute Genome Sequencing Center for Infectious Disease"/>
            <person name="Wu L."/>
            <person name="Ma J."/>
        </authorList>
    </citation>
    <scope>NUCLEOTIDE SEQUENCE [LARGE SCALE GENOMIC DNA]</scope>
    <source>
        <strain evidence="2">JCM 32304</strain>
    </source>
</reference>
<proteinExistence type="predicted"/>
<evidence type="ECO:0000313" key="2">
    <source>
        <dbReference type="Proteomes" id="UP000654367"/>
    </source>
</evidence>